<evidence type="ECO:0000313" key="1">
    <source>
        <dbReference type="EMBL" id="MBB4800909.1"/>
    </source>
</evidence>
<proteinExistence type="predicted"/>
<protein>
    <recommendedName>
        <fullName evidence="3">Lipocalin-like domain-containing protein</fullName>
    </recommendedName>
</protein>
<name>A0A7W7IUQ3_9FLAO</name>
<dbReference type="Proteomes" id="UP000561681">
    <property type="component" value="Unassembled WGS sequence"/>
</dbReference>
<keyword evidence="2" id="KW-1185">Reference proteome</keyword>
<dbReference type="AlphaFoldDB" id="A0A7W7IUQ3"/>
<organism evidence="1 2">
    <name type="scientific">Flavobacterium nitrogenifigens</name>
    <dbReference type="NCBI Taxonomy" id="1617283"/>
    <lineage>
        <taxon>Bacteria</taxon>
        <taxon>Pseudomonadati</taxon>
        <taxon>Bacteroidota</taxon>
        <taxon>Flavobacteriia</taxon>
        <taxon>Flavobacteriales</taxon>
        <taxon>Flavobacteriaceae</taxon>
        <taxon>Flavobacterium</taxon>
    </lineage>
</organism>
<evidence type="ECO:0008006" key="3">
    <source>
        <dbReference type="Google" id="ProtNLM"/>
    </source>
</evidence>
<sequence length="136" mass="15603">MKSLFLSILFSCLFISCDREENAIKNTTIMGTWKLTQAKISDGGIDTKWRGVKNGYEYTFNTDSTFTSTEFSSCSTGRFTTSGRILALDYDCENFNTGHENDEGKQTRYFRIENKTLFLNPSTCIEECTYKLKKIK</sequence>
<dbReference type="RefSeq" id="WP_184158905.1">
    <property type="nucleotide sequence ID" value="NZ_JACHLD010000001.1"/>
</dbReference>
<evidence type="ECO:0000313" key="2">
    <source>
        <dbReference type="Proteomes" id="UP000561681"/>
    </source>
</evidence>
<reference evidence="1 2" key="1">
    <citation type="submission" date="2020-08" db="EMBL/GenBank/DDBJ databases">
        <title>Functional genomics of gut bacteria from endangered species of beetles.</title>
        <authorList>
            <person name="Carlos-Shanley C."/>
        </authorList>
    </citation>
    <scope>NUCLEOTIDE SEQUENCE [LARGE SCALE GENOMIC DNA]</scope>
    <source>
        <strain evidence="1 2">S00142</strain>
    </source>
</reference>
<accession>A0A7W7IUQ3</accession>
<dbReference type="PROSITE" id="PS51257">
    <property type="entry name" value="PROKAR_LIPOPROTEIN"/>
    <property type="match status" value="1"/>
</dbReference>
<comment type="caution">
    <text evidence="1">The sequence shown here is derived from an EMBL/GenBank/DDBJ whole genome shotgun (WGS) entry which is preliminary data.</text>
</comment>
<gene>
    <name evidence="1" type="ORF">HNP37_000948</name>
</gene>
<dbReference type="EMBL" id="JACHLD010000001">
    <property type="protein sequence ID" value="MBB4800909.1"/>
    <property type="molecule type" value="Genomic_DNA"/>
</dbReference>